<evidence type="ECO:0000256" key="1">
    <source>
        <dbReference type="ARBA" id="ARBA00009009"/>
    </source>
</evidence>
<dbReference type="GO" id="GO:0016787">
    <property type="term" value="F:hydrolase activity"/>
    <property type="evidence" value="ECO:0007669"/>
    <property type="project" value="UniProtKB-KW"/>
</dbReference>
<dbReference type="InterPro" id="IPR012338">
    <property type="entry name" value="Beta-lactam/transpept-like"/>
</dbReference>
<dbReference type="InterPro" id="IPR050789">
    <property type="entry name" value="Diverse_Enzym_Activities"/>
</dbReference>
<feature type="domain" description="Beta-lactamase-related" evidence="3">
    <location>
        <begin position="29"/>
        <end position="364"/>
    </location>
</feature>
<reference evidence="4" key="1">
    <citation type="submission" date="2023-03" db="EMBL/GenBank/DDBJ databases">
        <title>Massive genome expansion in bonnet fungi (Mycena s.s.) driven by repeated elements and novel gene families across ecological guilds.</title>
        <authorList>
            <consortium name="Lawrence Berkeley National Laboratory"/>
            <person name="Harder C.B."/>
            <person name="Miyauchi S."/>
            <person name="Viragh M."/>
            <person name="Kuo A."/>
            <person name="Thoen E."/>
            <person name="Andreopoulos B."/>
            <person name="Lu D."/>
            <person name="Skrede I."/>
            <person name="Drula E."/>
            <person name="Henrissat B."/>
            <person name="Morin E."/>
            <person name="Kohler A."/>
            <person name="Barry K."/>
            <person name="LaButti K."/>
            <person name="Morin E."/>
            <person name="Salamov A."/>
            <person name="Lipzen A."/>
            <person name="Mereny Z."/>
            <person name="Hegedus B."/>
            <person name="Baldrian P."/>
            <person name="Stursova M."/>
            <person name="Weitz H."/>
            <person name="Taylor A."/>
            <person name="Grigoriev I.V."/>
            <person name="Nagy L.G."/>
            <person name="Martin F."/>
            <person name="Kauserud H."/>
        </authorList>
    </citation>
    <scope>NUCLEOTIDE SEQUENCE</scope>
    <source>
        <strain evidence="4">CBHHK188m</strain>
    </source>
</reference>
<dbReference type="PANTHER" id="PTHR43283">
    <property type="entry name" value="BETA-LACTAMASE-RELATED"/>
    <property type="match status" value="1"/>
</dbReference>
<dbReference type="PANTHER" id="PTHR43283:SF17">
    <property type="entry name" value="(LOVD), PUTATIVE (AFU_ORTHOLOGUE AFUA_5G00920)-RELATED"/>
    <property type="match status" value="1"/>
</dbReference>
<accession>A0AAD7NLV5</accession>
<comment type="caution">
    <text evidence="4">The sequence shown here is derived from an EMBL/GenBank/DDBJ whole genome shotgun (WGS) entry which is preliminary data.</text>
</comment>
<dbReference type="Proteomes" id="UP001215280">
    <property type="component" value="Unassembled WGS sequence"/>
</dbReference>
<comment type="similarity">
    <text evidence="1">Belongs to the class-A beta-lactamase family.</text>
</comment>
<gene>
    <name evidence="4" type="ORF">DFH07DRAFT_881190</name>
</gene>
<dbReference type="InterPro" id="IPR001466">
    <property type="entry name" value="Beta-lactam-related"/>
</dbReference>
<dbReference type="EMBL" id="JARJLG010000032">
    <property type="protein sequence ID" value="KAJ7766487.1"/>
    <property type="molecule type" value="Genomic_DNA"/>
</dbReference>
<evidence type="ECO:0000256" key="2">
    <source>
        <dbReference type="ARBA" id="ARBA00022801"/>
    </source>
</evidence>
<dbReference type="Pfam" id="PF00144">
    <property type="entry name" value="Beta-lactamase"/>
    <property type="match status" value="1"/>
</dbReference>
<evidence type="ECO:0000313" key="5">
    <source>
        <dbReference type="Proteomes" id="UP001215280"/>
    </source>
</evidence>
<dbReference type="AlphaFoldDB" id="A0AAD7NLV5"/>
<keyword evidence="2" id="KW-0378">Hydrolase</keyword>
<keyword evidence="5" id="KW-1185">Reference proteome</keyword>
<sequence>MESFEIALTEATNPATRDLLGAIGLVVDSSGKHLYNHAAGQHSLAPSAPSPNLDSIVTLGSAGKFITHIAALQFVDSGKLTLDEPLSKWVPELDRLEVIEADDAEAGFRLRPAKHKITLRHLLTHTSGVSGGDSALVEKWEASPAAAAQTVDPEAHPIVQRFSQPLLFDPGAGYCYGNSVVWTALLISRLSDGKRLPDYLKDHVFTPLEMDASSFAPQAHPERLLQMVHRTDAGLVAVEPSPDVACSVRDLGKLFADLLKPAPTILRPETVDLLFAPQFAPGEQPLKDLRGDTENYAAPAGVLPGSVPEVNWTLAGLLVEGDTVLPLSGMPPGTVTWNGMPNIAWAMNRERGVGMLFATQLVPVDDEKAVAVMMKFFLGAWETFGNGKSTEI</sequence>
<evidence type="ECO:0000259" key="3">
    <source>
        <dbReference type="Pfam" id="PF00144"/>
    </source>
</evidence>
<proteinExistence type="inferred from homology"/>
<dbReference type="SUPFAM" id="SSF56601">
    <property type="entry name" value="beta-lactamase/transpeptidase-like"/>
    <property type="match status" value="1"/>
</dbReference>
<dbReference type="Gene3D" id="3.40.710.10">
    <property type="entry name" value="DD-peptidase/beta-lactamase superfamily"/>
    <property type="match status" value="1"/>
</dbReference>
<protein>
    <submittedName>
        <fullName evidence="4">Beta-lactamase family protein</fullName>
    </submittedName>
</protein>
<organism evidence="4 5">
    <name type="scientific">Mycena maculata</name>
    <dbReference type="NCBI Taxonomy" id="230809"/>
    <lineage>
        <taxon>Eukaryota</taxon>
        <taxon>Fungi</taxon>
        <taxon>Dikarya</taxon>
        <taxon>Basidiomycota</taxon>
        <taxon>Agaricomycotina</taxon>
        <taxon>Agaricomycetes</taxon>
        <taxon>Agaricomycetidae</taxon>
        <taxon>Agaricales</taxon>
        <taxon>Marasmiineae</taxon>
        <taxon>Mycenaceae</taxon>
        <taxon>Mycena</taxon>
    </lineage>
</organism>
<name>A0AAD7NLV5_9AGAR</name>
<evidence type="ECO:0000313" key="4">
    <source>
        <dbReference type="EMBL" id="KAJ7766487.1"/>
    </source>
</evidence>